<proteinExistence type="predicted"/>
<organism evidence="3 4">
    <name type="scientific">Dipteronia dyeriana</name>
    <dbReference type="NCBI Taxonomy" id="168575"/>
    <lineage>
        <taxon>Eukaryota</taxon>
        <taxon>Viridiplantae</taxon>
        <taxon>Streptophyta</taxon>
        <taxon>Embryophyta</taxon>
        <taxon>Tracheophyta</taxon>
        <taxon>Spermatophyta</taxon>
        <taxon>Magnoliopsida</taxon>
        <taxon>eudicotyledons</taxon>
        <taxon>Gunneridae</taxon>
        <taxon>Pentapetalae</taxon>
        <taxon>rosids</taxon>
        <taxon>malvids</taxon>
        <taxon>Sapindales</taxon>
        <taxon>Sapindaceae</taxon>
        <taxon>Hippocastanoideae</taxon>
        <taxon>Acereae</taxon>
        <taxon>Dipteronia</taxon>
    </lineage>
</organism>
<dbReference type="AlphaFoldDB" id="A0AAD9UBX4"/>
<keyword evidence="4" id="KW-1185">Reference proteome</keyword>
<dbReference type="SUPFAM" id="SSF56219">
    <property type="entry name" value="DNase I-like"/>
    <property type="match status" value="1"/>
</dbReference>
<reference evidence="3" key="1">
    <citation type="journal article" date="2023" name="Plant J.">
        <title>Genome sequences and population genomics provide insights into the demographic history, inbreeding, and mutation load of two 'living fossil' tree species of Dipteronia.</title>
        <authorList>
            <person name="Feng Y."/>
            <person name="Comes H.P."/>
            <person name="Chen J."/>
            <person name="Zhu S."/>
            <person name="Lu R."/>
            <person name="Zhang X."/>
            <person name="Li P."/>
            <person name="Qiu J."/>
            <person name="Olsen K.M."/>
            <person name="Qiu Y."/>
        </authorList>
    </citation>
    <scope>NUCLEOTIDE SEQUENCE</scope>
    <source>
        <strain evidence="3">KIB01</strain>
    </source>
</reference>
<evidence type="ECO:0008006" key="5">
    <source>
        <dbReference type="Google" id="ProtNLM"/>
    </source>
</evidence>
<evidence type="ECO:0000313" key="3">
    <source>
        <dbReference type="EMBL" id="KAK2651365.1"/>
    </source>
</evidence>
<dbReference type="InterPro" id="IPR000477">
    <property type="entry name" value="RT_dom"/>
</dbReference>
<dbReference type="PANTHER" id="PTHR31635:SF196">
    <property type="entry name" value="REVERSE TRANSCRIPTASE DOMAIN-CONTAINING PROTEIN-RELATED"/>
    <property type="match status" value="1"/>
</dbReference>
<feature type="domain" description="Reverse transcriptase" evidence="1">
    <location>
        <begin position="441"/>
        <end position="539"/>
    </location>
</feature>
<dbReference type="InterPro" id="IPR036691">
    <property type="entry name" value="Endo/exonu/phosph_ase_sf"/>
</dbReference>
<dbReference type="Gene3D" id="3.60.10.10">
    <property type="entry name" value="Endonuclease/exonuclease/phosphatase"/>
    <property type="match status" value="1"/>
</dbReference>
<evidence type="ECO:0000313" key="4">
    <source>
        <dbReference type="Proteomes" id="UP001280121"/>
    </source>
</evidence>
<sequence>MERQRFGETREEKGCSVFSFTGETSSVVTARNKGGIRGCEGVKVSWGCWITRGVAVDAEGAAGGLISLWNEDLFSVKACITSKRCNILVGELVSIKKEVVICNVYASNTEPERKELWEFILLKQSLFSIPWCIGGDFNTVLDPSERRGGVCEMGSVKNFQDFVRHVMVVDISLQGVPFTWTNSRELASWARLDHFLVSPIILSWLPQLIQMGLPKNISDHNAITLGNYVKDWGPCPFLFFNDWLEDRDLMKDWVKNKKDSSFSHKKVEEKLEKVDKRVVVDGWSKKLRNERVALVLEFWKGLRSEDLQRRQKSRVNWIKEGNRNTSFSIWSAIFQSFKVQFQNVGWQRPSINGLGSSRISTEESEFLEAKFSKEEVWEAVCNCDGNKDPGPDGINLNFVKVNWEVVGADFMNFIEEFHKDGSIVKEVNHSFINLIPKRLNPKTLGDFRPISLVIAMYKVLSKMLTNRLKRVLNSIIGDYQMAFVNDRQNMDSFVIAEEIIHDWKSSNEEGLLLKIDFEKAYDSVDHCFLDSLMEDFGFGEK</sequence>
<evidence type="ECO:0000259" key="2">
    <source>
        <dbReference type="Pfam" id="PF03372"/>
    </source>
</evidence>
<dbReference type="EMBL" id="JANJYI010000004">
    <property type="protein sequence ID" value="KAK2651365.1"/>
    <property type="molecule type" value="Genomic_DNA"/>
</dbReference>
<dbReference type="PANTHER" id="PTHR31635">
    <property type="entry name" value="REVERSE TRANSCRIPTASE DOMAIN-CONTAINING PROTEIN-RELATED"/>
    <property type="match status" value="1"/>
</dbReference>
<dbReference type="GO" id="GO:0003824">
    <property type="term" value="F:catalytic activity"/>
    <property type="evidence" value="ECO:0007669"/>
    <property type="project" value="InterPro"/>
</dbReference>
<evidence type="ECO:0000259" key="1">
    <source>
        <dbReference type="Pfam" id="PF00078"/>
    </source>
</evidence>
<feature type="domain" description="Endonuclease/exonuclease/phosphatase" evidence="2">
    <location>
        <begin position="68"/>
        <end position="220"/>
    </location>
</feature>
<dbReference type="Proteomes" id="UP001280121">
    <property type="component" value="Unassembled WGS sequence"/>
</dbReference>
<dbReference type="InterPro" id="IPR005135">
    <property type="entry name" value="Endo/exonuclease/phosphatase"/>
</dbReference>
<dbReference type="CDD" id="cd01650">
    <property type="entry name" value="RT_nLTR_like"/>
    <property type="match status" value="1"/>
</dbReference>
<dbReference type="Pfam" id="PF00078">
    <property type="entry name" value="RVT_1"/>
    <property type="match status" value="1"/>
</dbReference>
<name>A0AAD9UBX4_9ROSI</name>
<accession>A0AAD9UBX4</accession>
<comment type="caution">
    <text evidence="3">The sequence shown here is derived from an EMBL/GenBank/DDBJ whole genome shotgun (WGS) entry which is preliminary data.</text>
</comment>
<dbReference type="Pfam" id="PF03372">
    <property type="entry name" value="Exo_endo_phos"/>
    <property type="match status" value="1"/>
</dbReference>
<gene>
    <name evidence="3" type="ORF">Ddye_011221</name>
</gene>
<protein>
    <recommendedName>
        <fullName evidence="5">Reverse transcriptase domain-containing protein</fullName>
    </recommendedName>
</protein>